<dbReference type="Pfam" id="PF13649">
    <property type="entry name" value="Methyltransf_25"/>
    <property type="match status" value="1"/>
</dbReference>
<dbReference type="EMBL" id="QFWV02000005">
    <property type="protein sequence ID" value="RKF06873.1"/>
    <property type="molecule type" value="Genomic_DNA"/>
</dbReference>
<dbReference type="InterPro" id="IPR041698">
    <property type="entry name" value="Methyltransf_25"/>
</dbReference>
<evidence type="ECO:0000313" key="3">
    <source>
        <dbReference type="Proteomes" id="UP000246132"/>
    </source>
</evidence>
<dbReference type="InterPro" id="IPR050723">
    <property type="entry name" value="CFA/CMAS"/>
</dbReference>
<accession>A0A3A8ALU3</accession>
<comment type="caution">
    <text evidence="2">The sequence shown here is derived from an EMBL/GenBank/DDBJ whole genome shotgun (WGS) entry which is preliminary data.</text>
</comment>
<keyword evidence="3" id="KW-1185">Reference proteome</keyword>
<gene>
    <name evidence="2" type="ORF">DEM25_009520</name>
</gene>
<dbReference type="PANTHER" id="PTHR43667">
    <property type="entry name" value="CYCLOPROPANE-FATTY-ACYL-PHOSPHOLIPID SYNTHASE"/>
    <property type="match status" value="1"/>
</dbReference>
<proteinExistence type="predicted"/>
<dbReference type="OrthoDB" id="5298787at2"/>
<reference evidence="2 3" key="1">
    <citation type="journal article" date="2018" name="Int. J. Syst. Bacteriol.">
        <title>Oceaniradius stylonemae gen. nov., sp. nov., isolated from a red alga, Stylonema cornu-cervi.</title>
        <authorList>
            <person name="Jeong S."/>
        </authorList>
    </citation>
    <scope>NUCLEOTIDE SEQUENCE [LARGE SCALE GENOMIC DNA]</scope>
    <source>
        <strain evidence="2 3">StC1</strain>
    </source>
</reference>
<dbReference type="GO" id="GO:0032259">
    <property type="term" value="P:methylation"/>
    <property type="evidence" value="ECO:0007669"/>
    <property type="project" value="UniProtKB-KW"/>
</dbReference>
<dbReference type="Proteomes" id="UP000246132">
    <property type="component" value="Unassembled WGS sequence"/>
</dbReference>
<organism evidence="2 3">
    <name type="scientific">Oceaniradius stylonematis</name>
    <dbReference type="NCBI Taxonomy" id="2184161"/>
    <lineage>
        <taxon>Bacteria</taxon>
        <taxon>Pseudomonadati</taxon>
        <taxon>Pseudomonadota</taxon>
        <taxon>Alphaproteobacteria</taxon>
        <taxon>Hyphomicrobiales</taxon>
        <taxon>Ahrensiaceae</taxon>
        <taxon>Oceaniradius</taxon>
    </lineage>
</organism>
<dbReference type="GO" id="GO:0008168">
    <property type="term" value="F:methyltransferase activity"/>
    <property type="evidence" value="ECO:0007669"/>
    <property type="project" value="UniProtKB-KW"/>
</dbReference>
<keyword evidence="2" id="KW-0489">Methyltransferase</keyword>
<dbReference type="Gene3D" id="3.40.50.150">
    <property type="entry name" value="Vaccinia Virus protein VP39"/>
    <property type="match status" value="1"/>
</dbReference>
<dbReference type="PANTHER" id="PTHR43667:SF2">
    <property type="entry name" value="FATTY ACID C-METHYL TRANSFERASE"/>
    <property type="match status" value="1"/>
</dbReference>
<keyword evidence="2" id="KW-0808">Transferase</keyword>
<protein>
    <submittedName>
        <fullName evidence="2">Class I SAM-dependent methyltransferase</fullName>
    </submittedName>
</protein>
<dbReference type="AlphaFoldDB" id="A0A3A8ALU3"/>
<name>A0A3A8ALU3_9HYPH</name>
<sequence length="222" mass="24593">MADAADTHSGLMDAIYRNQRHIYDLTRKYYLLGRDRMIEDLDVPPGGTVLEVACGTGRNLVHAARRYPDARFHGFDISSEMLKSAQSTVSRKGLDDRIALARGDAADFDPEALFGIARFDRVFISYSVSMIPVWKEAIAHAATVLEPGGELHVVDFGEQTGLPGWFRTALRAWLAKFHVAPRGDLEPVMKDVADSHGGQLAFTSLYRDYARYGRMTMSAAPA</sequence>
<feature type="domain" description="Methyltransferase" evidence="1">
    <location>
        <begin position="49"/>
        <end position="149"/>
    </location>
</feature>
<evidence type="ECO:0000313" key="2">
    <source>
        <dbReference type="EMBL" id="RKF06873.1"/>
    </source>
</evidence>
<dbReference type="SUPFAM" id="SSF53335">
    <property type="entry name" value="S-adenosyl-L-methionine-dependent methyltransferases"/>
    <property type="match status" value="1"/>
</dbReference>
<dbReference type="RefSeq" id="WP_109766577.1">
    <property type="nucleotide sequence ID" value="NZ_CP159474.1"/>
</dbReference>
<dbReference type="CDD" id="cd02440">
    <property type="entry name" value="AdoMet_MTases"/>
    <property type="match status" value="1"/>
</dbReference>
<evidence type="ECO:0000259" key="1">
    <source>
        <dbReference type="Pfam" id="PF13649"/>
    </source>
</evidence>
<dbReference type="InterPro" id="IPR029063">
    <property type="entry name" value="SAM-dependent_MTases_sf"/>
</dbReference>